<sequence>MVSSSSPLWSQLAAISQKLHEASPTAHPDVLMPLMRDLASILSSAGSEDEKSEELKKALVSLAENGTALHKPLLAILQDATSRDCREFAVILFARVMGACFPFSFDSDVVEQLLAALQQILPDEQAKTDLDEAIYRILSDLISMPKDDGSTDYRDAIVSKHEAFLLRAETLVRHSPGFPAAGLFLLAFYEPGKPRSCPVGTWVRYMGLAIDIAMDGGDDVKQAVVESAHDGVGHDIEEAVKKGRDEEVFAAIGEHLVPRVGRLVEIMTTSNDDNIKRAAMNVIGCVFRFAHISYIEHYTNIYRARTLRGRVAQVLREPSRVLVSDPRALSTMAALLGTAASSVVDTLELTPGQEVTYHIANPLFVFIHLTDIRFHDNVKMEAFAKGVLMSCLYAVYRACRAVEKVLCDKSEVSVVGACCELLAKHARGEIDMIKEGDMGHLQRGMNDLGPTIMDIPASASLPGLTLMAGNDLSTMMPPPSLRPSILTIISLIIDFVACDYRPEESGDPAANEFRQHVLDLPSVRELRAIPRDANKLPKEVMDRFDLLADNPDKFCSERHTLRILEMSSLGLTT</sequence>
<accession>A0A0G4EP19</accession>
<dbReference type="InterPro" id="IPR016024">
    <property type="entry name" value="ARM-type_fold"/>
</dbReference>
<dbReference type="PhylomeDB" id="A0A0G4EP19"/>
<proteinExistence type="predicted"/>
<dbReference type="AlphaFoldDB" id="A0A0G4EP19"/>
<dbReference type="VEuPathDB" id="CryptoDB:Vbra_12623"/>
<dbReference type="SUPFAM" id="SSF48371">
    <property type="entry name" value="ARM repeat"/>
    <property type="match status" value="1"/>
</dbReference>
<name>A0A0G4EP19_VITBC</name>
<protein>
    <submittedName>
        <fullName evidence="1">Uncharacterized protein</fullName>
    </submittedName>
</protein>
<dbReference type="EMBL" id="CDMY01000283">
    <property type="protein sequence ID" value="CEL99555.1"/>
    <property type="molecule type" value="Genomic_DNA"/>
</dbReference>
<organism evidence="1 2">
    <name type="scientific">Vitrella brassicaformis (strain CCMP3155)</name>
    <dbReference type="NCBI Taxonomy" id="1169540"/>
    <lineage>
        <taxon>Eukaryota</taxon>
        <taxon>Sar</taxon>
        <taxon>Alveolata</taxon>
        <taxon>Colpodellida</taxon>
        <taxon>Vitrellaceae</taxon>
        <taxon>Vitrella</taxon>
    </lineage>
</organism>
<gene>
    <name evidence="1" type="ORF">Vbra_12623</name>
</gene>
<evidence type="ECO:0000313" key="1">
    <source>
        <dbReference type="EMBL" id="CEL99555.1"/>
    </source>
</evidence>
<dbReference type="Proteomes" id="UP000041254">
    <property type="component" value="Unassembled WGS sequence"/>
</dbReference>
<dbReference type="InParanoid" id="A0A0G4EP19"/>
<keyword evidence="2" id="KW-1185">Reference proteome</keyword>
<reference evidence="1 2" key="1">
    <citation type="submission" date="2014-11" db="EMBL/GenBank/DDBJ databases">
        <authorList>
            <person name="Zhu J."/>
            <person name="Qi W."/>
            <person name="Song R."/>
        </authorList>
    </citation>
    <scope>NUCLEOTIDE SEQUENCE [LARGE SCALE GENOMIC DNA]</scope>
</reference>
<evidence type="ECO:0000313" key="2">
    <source>
        <dbReference type="Proteomes" id="UP000041254"/>
    </source>
</evidence>